<comment type="caution">
    <text evidence="1">The sequence shown here is derived from an EMBL/GenBank/DDBJ whole genome shotgun (WGS) entry which is preliminary data.</text>
</comment>
<evidence type="ECO:0000313" key="1">
    <source>
        <dbReference type="EMBL" id="GIG82095.1"/>
    </source>
</evidence>
<organism evidence="1 2">
    <name type="scientific">Planotetraspora kaengkrachanensis</name>
    <dbReference type="NCBI Taxonomy" id="575193"/>
    <lineage>
        <taxon>Bacteria</taxon>
        <taxon>Bacillati</taxon>
        <taxon>Actinomycetota</taxon>
        <taxon>Actinomycetes</taxon>
        <taxon>Streptosporangiales</taxon>
        <taxon>Streptosporangiaceae</taxon>
        <taxon>Planotetraspora</taxon>
    </lineage>
</organism>
<dbReference type="AlphaFoldDB" id="A0A8J3PW00"/>
<protein>
    <submittedName>
        <fullName evidence="1">Uncharacterized protein</fullName>
    </submittedName>
</protein>
<keyword evidence="2" id="KW-1185">Reference proteome</keyword>
<gene>
    <name evidence="1" type="ORF">Pka01_52220</name>
</gene>
<dbReference type="RefSeq" id="WP_203885439.1">
    <property type="nucleotide sequence ID" value="NZ_BAABHH010000020.1"/>
</dbReference>
<evidence type="ECO:0000313" key="2">
    <source>
        <dbReference type="Proteomes" id="UP000630097"/>
    </source>
</evidence>
<dbReference type="EMBL" id="BONV01000026">
    <property type="protein sequence ID" value="GIG82095.1"/>
    <property type="molecule type" value="Genomic_DNA"/>
</dbReference>
<dbReference type="Proteomes" id="UP000630097">
    <property type="component" value="Unassembled WGS sequence"/>
</dbReference>
<sequence>MALPEEFHGPHPGTRRVNCETLSWHQTNGRVDRIRITAHTCECLATIFELCHAGGLGFVRKTVRREDQAVVRESDWLNIPSAHGLFLRILLGEAR</sequence>
<accession>A0A8J3PW00</accession>
<reference evidence="1 2" key="1">
    <citation type="submission" date="2021-01" db="EMBL/GenBank/DDBJ databases">
        <title>Whole genome shotgun sequence of Planotetraspora kaengkrachanensis NBRC 104272.</title>
        <authorList>
            <person name="Komaki H."/>
            <person name="Tamura T."/>
        </authorList>
    </citation>
    <scope>NUCLEOTIDE SEQUENCE [LARGE SCALE GENOMIC DNA]</scope>
    <source>
        <strain evidence="1 2">NBRC 104272</strain>
    </source>
</reference>
<proteinExistence type="predicted"/>
<name>A0A8J3PW00_9ACTN</name>